<reference evidence="5 6" key="1">
    <citation type="submission" date="2020-08" db="EMBL/GenBank/DDBJ databases">
        <title>Sequencing the genomes of 1000 actinobacteria strains.</title>
        <authorList>
            <person name="Klenk H.-P."/>
        </authorList>
    </citation>
    <scope>NUCLEOTIDE SEQUENCE [LARGE SCALE GENOMIC DNA]</scope>
    <source>
        <strain evidence="5 6">DSM 45518</strain>
    </source>
</reference>
<name>A0A7W7G2D5_9ACTN</name>
<dbReference type="EMBL" id="JACHMF010000001">
    <property type="protein sequence ID" value="MBB4693667.1"/>
    <property type="molecule type" value="Genomic_DNA"/>
</dbReference>
<dbReference type="Gene3D" id="3.30.1050.10">
    <property type="entry name" value="SCP2 sterol-binding domain"/>
    <property type="match status" value="1"/>
</dbReference>
<keyword evidence="6" id="KW-1185">Reference proteome</keyword>
<dbReference type="PROSITE" id="PS51118">
    <property type="entry name" value="HTH_HXLR"/>
    <property type="match status" value="1"/>
</dbReference>
<evidence type="ECO:0000313" key="5">
    <source>
        <dbReference type="EMBL" id="MBB4693667.1"/>
    </source>
</evidence>
<feature type="domain" description="HTH hxlR-type" evidence="4">
    <location>
        <begin position="14"/>
        <end position="112"/>
    </location>
</feature>
<dbReference type="InterPro" id="IPR036527">
    <property type="entry name" value="SCP2_sterol-bd_dom_sf"/>
</dbReference>
<keyword evidence="2 5" id="KW-0238">DNA-binding</keyword>
<organism evidence="5 6">
    <name type="scientific">Paractinoplanes abujensis</name>
    <dbReference type="NCBI Taxonomy" id="882441"/>
    <lineage>
        <taxon>Bacteria</taxon>
        <taxon>Bacillati</taxon>
        <taxon>Actinomycetota</taxon>
        <taxon>Actinomycetes</taxon>
        <taxon>Micromonosporales</taxon>
        <taxon>Micromonosporaceae</taxon>
        <taxon>Paractinoplanes</taxon>
    </lineage>
</organism>
<dbReference type="PANTHER" id="PTHR33204:SF18">
    <property type="entry name" value="TRANSCRIPTIONAL REGULATORY PROTEIN"/>
    <property type="match status" value="1"/>
</dbReference>
<sequence length="226" mass="24266">MATRRTYGSYNDGCASAHALDLIGERWALMVVRELLLGPKRFVDLHHDIPGIGPGVLSRRLQDLEESGVVVRRTLPRPADVAVYDLTDWGRGLEDVNAALSRWAVRSPRLPLHADMSPDTLVLAMRAHARPAPAGEPPRRIALRLTDSRDTGREPVGYLATVSPAGTSITKDPAPGEVDALAEASTRDWKALVIGNARIDDEAVVVTGDAAAVRALLHATALPNGD</sequence>
<dbReference type="AlphaFoldDB" id="A0A7W7G2D5"/>
<comment type="caution">
    <text evidence="5">The sequence shown here is derived from an EMBL/GenBank/DDBJ whole genome shotgun (WGS) entry which is preliminary data.</text>
</comment>
<gene>
    <name evidence="5" type="ORF">BKA14_003815</name>
</gene>
<dbReference type="SUPFAM" id="SSF46785">
    <property type="entry name" value="Winged helix' DNA-binding domain"/>
    <property type="match status" value="1"/>
</dbReference>
<dbReference type="InterPro" id="IPR002577">
    <property type="entry name" value="HTH_HxlR"/>
</dbReference>
<keyword evidence="1" id="KW-0805">Transcription regulation</keyword>
<dbReference type="RefSeq" id="WP_184952256.1">
    <property type="nucleotide sequence ID" value="NZ_BOMC01000055.1"/>
</dbReference>
<evidence type="ECO:0000259" key="4">
    <source>
        <dbReference type="PROSITE" id="PS51118"/>
    </source>
</evidence>
<evidence type="ECO:0000256" key="2">
    <source>
        <dbReference type="ARBA" id="ARBA00023125"/>
    </source>
</evidence>
<keyword evidence="3" id="KW-0804">Transcription</keyword>
<dbReference type="InterPro" id="IPR036390">
    <property type="entry name" value="WH_DNA-bd_sf"/>
</dbReference>
<dbReference type="GO" id="GO:0003677">
    <property type="term" value="F:DNA binding"/>
    <property type="evidence" value="ECO:0007669"/>
    <property type="project" value="UniProtKB-KW"/>
</dbReference>
<dbReference type="PANTHER" id="PTHR33204">
    <property type="entry name" value="TRANSCRIPTIONAL REGULATOR, MARR FAMILY"/>
    <property type="match status" value="1"/>
</dbReference>
<proteinExistence type="predicted"/>
<dbReference type="Gene3D" id="1.10.10.10">
    <property type="entry name" value="Winged helix-like DNA-binding domain superfamily/Winged helix DNA-binding domain"/>
    <property type="match status" value="1"/>
</dbReference>
<dbReference type="Proteomes" id="UP000542742">
    <property type="component" value="Unassembled WGS sequence"/>
</dbReference>
<dbReference type="InterPro" id="IPR036388">
    <property type="entry name" value="WH-like_DNA-bd_sf"/>
</dbReference>
<accession>A0A7W7G2D5</accession>
<evidence type="ECO:0000256" key="1">
    <source>
        <dbReference type="ARBA" id="ARBA00023015"/>
    </source>
</evidence>
<dbReference type="Pfam" id="PF01638">
    <property type="entry name" value="HxlR"/>
    <property type="match status" value="1"/>
</dbReference>
<evidence type="ECO:0000313" key="6">
    <source>
        <dbReference type="Proteomes" id="UP000542742"/>
    </source>
</evidence>
<protein>
    <submittedName>
        <fullName evidence="5">DNA-binding HxlR family transcriptional regulator</fullName>
    </submittedName>
</protein>
<evidence type="ECO:0000256" key="3">
    <source>
        <dbReference type="ARBA" id="ARBA00023163"/>
    </source>
</evidence>